<sequence length="61" mass="6405">MATPASNSDHATNNGLKLALIMTGLCLAVLLTGMDQTILATAAPKISNEFDTVDDIAWWTG</sequence>
<evidence type="ECO:0000313" key="2">
    <source>
        <dbReference type="Proteomes" id="UP000240883"/>
    </source>
</evidence>
<accession>A0A2T2NF14</accession>
<evidence type="ECO:0008006" key="3">
    <source>
        <dbReference type="Google" id="ProtNLM"/>
    </source>
</evidence>
<dbReference type="EMBL" id="KZ678139">
    <property type="protein sequence ID" value="PSN64033.1"/>
    <property type="molecule type" value="Genomic_DNA"/>
</dbReference>
<evidence type="ECO:0000313" key="1">
    <source>
        <dbReference type="EMBL" id="PSN64033.1"/>
    </source>
</evidence>
<organism evidence="1 2">
    <name type="scientific">Corynespora cassiicola Philippines</name>
    <dbReference type="NCBI Taxonomy" id="1448308"/>
    <lineage>
        <taxon>Eukaryota</taxon>
        <taxon>Fungi</taxon>
        <taxon>Dikarya</taxon>
        <taxon>Ascomycota</taxon>
        <taxon>Pezizomycotina</taxon>
        <taxon>Dothideomycetes</taxon>
        <taxon>Pleosporomycetidae</taxon>
        <taxon>Pleosporales</taxon>
        <taxon>Corynesporascaceae</taxon>
        <taxon>Corynespora</taxon>
    </lineage>
</organism>
<name>A0A2T2NF14_CORCC</name>
<dbReference type="Proteomes" id="UP000240883">
    <property type="component" value="Unassembled WGS sequence"/>
</dbReference>
<keyword evidence="2" id="KW-1185">Reference proteome</keyword>
<dbReference type="OrthoDB" id="2416295at2759"/>
<proteinExistence type="predicted"/>
<reference evidence="1 2" key="1">
    <citation type="journal article" date="2018" name="Front. Microbiol.">
        <title>Genome-Wide Analysis of Corynespora cassiicola Leaf Fall Disease Putative Effectors.</title>
        <authorList>
            <person name="Lopez D."/>
            <person name="Ribeiro S."/>
            <person name="Label P."/>
            <person name="Fumanal B."/>
            <person name="Venisse J.S."/>
            <person name="Kohler A."/>
            <person name="de Oliveira R.R."/>
            <person name="Labutti K."/>
            <person name="Lipzen A."/>
            <person name="Lail K."/>
            <person name="Bauer D."/>
            <person name="Ohm R.A."/>
            <person name="Barry K.W."/>
            <person name="Spatafora J."/>
            <person name="Grigoriev I.V."/>
            <person name="Martin F.M."/>
            <person name="Pujade-Renaud V."/>
        </authorList>
    </citation>
    <scope>NUCLEOTIDE SEQUENCE [LARGE SCALE GENOMIC DNA]</scope>
    <source>
        <strain evidence="1 2">Philippines</strain>
    </source>
</reference>
<dbReference type="AlphaFoldDB" id="A0A2T2NF14"/>
<protein>
    <recommendedName>
        <fullName evidence="3">Major facilitator superfamily (MFS) profile domain-containing protein</fullName>
    </recommendedName>
</protein>
<gene>
    <name evidence="1" type="ORF">BS50DRAFT_637342</name>
</gene>